<dbReference type="SUPFAM" id="SSF53850">
    <property type="entry name" value="Periplasmic binding protein-like II"/>
    <property type="match status" value="1"/>
</dbReference>
<dbReference type="GO" id="GO:0032993">
    <property type="term" value="C:protein-DNA complex"/>
    <property type="evidence" value="ECO:0007669"/>
    <property type="project" value="TreeGrafter"/>
</dbReference>
<dbReference type="Pfam" id="PF00126">
    <property type="entry name" value="HTH_1"/>
    <property type="match status" value="1"/>
</dbReference>
<dbReference type="AlphaFoldDB" id="A0A3A1P8K4"/>
<organism evidence="6 7">
    <name type="scientific">Aurantiacibacter xanthus</name>
    <dbReference type="NCBI Taxonomy" id="1784712"/>
    <lineage>
        <taxon>Bacteria</taxon>
        <taxon>Pseudomonadati</taxon>
        <taxon>Pseudomonadota</taxon>
        <taxon>Alphaproteobacteria</taxon>
        <taxon>Sphingomonadales</taxon>
        <taxon>Erythrobacteraceae</taxon>
        <taxon>Aurantiacibacter</taxon>
    </lineage>
</organism>
<evidence type="ECO:0000256" key="4">
    <source>
        <dbReference type="ARBA" id="ARBA00023163"/>
    </source>
</evidence>
<keyword evidence="2" id="KW-0805">Transcription regulation</keyword>
<dbReference type="CDD" id="cd08414">
    <property type="entry name" value="PBP2_LTTR_aromatics_like"/>
    <property type="match status" value="1"/>
</dbReference>
<keyword evidence="7" id="KW-1185">Reference proteome</keyword>
<reference evidence="6 7" key="1">
    <citation type="submission" date="2018-08" db="EMBL/GenBank/DDBJ databases">
        <title>Erythrobacter zhengii sp.nov., a bacterium isolated from deep-sea sediment.</title>
        <authorList>
            <person name="Fang C."/>
            <person name="Wu Y.-H."/>
            <person name="Sun C."/>
            <person name="Wang H."/>
            <person name="Cheng H."/>
            <person name="Meng F.-X."/>
            <person name="Wang C.-S."/>
            <person name="Xu X.-W."/>
        </authorList>
    </citation>
    <scope>NUCLEOTIDE SEQUENCE [LARGE SCALE GENOMIC DNA]</scope>
    <source>
        <strain evidence="6 7">CCTCC AB 2015396</strain>
    </source>
</reference>
<dbReference type="SUPFAM" id="SSF46785">
    <property type="entry name" value="Winged helix' DNA-binding domain"/>
    <property type="match status" value="1"/>
</dbReference>
<dbReference type="PRINTS" id="PR00039">
    <property type="entry name" value="HTHLYSR"/>
</dbReference>
<dbReference type="Gene3D" id="1.10.10.10">
    <property type="entry name" value="Winged helix-like DNA-binding domain superfamily/Winged helix DNA-binding domain"/>
    <property type="match status" value="1"/>
</dbReference>
<dbReference type="InterPro" id="IPR036388">
    <property type="entry name" value="WH-like_DNA-bd_sf"/>
</dbReference>
<evidence type="ECO:0000256" key="3">
    <source>
        <dbReference type="ARBA" id="ARBA00023125"/>
    </source>
</evidence>
<evidence type="ECO:0000313" key="7">
    <source>
        <dbReference type="Proteomes" id="UP000265366"/>
    </source>
</evidence>
<dbReference type="OrthoDB" id="9775392at2"/>
<dbReference type="PROSITE" id="PS50931">
    <property type="entry name" value="HTH_LYSR"/>
    <property type="match status" value="1"/>
</dbReference>
<dbReference type="Pfam" id="PF03466">
    <property type="entry name" value="LysR_substrate"/>
    <property type="match status" value="1"/>
</dbReference>
<dbReference type="Gene3D" id="3.40.190.10">
    <property type="entry name" value="Periplasmic binding protein-like II"/>
    <property type="match status" value="2"/>
</dbReference>
<dbReference type="EMBL" id="QXFM01000073">
    <property type="protein sequence ID" value="RIV88169.1"/>
    <property type="molecule type" value="Genomic_DNA"/>
</dbReference>
<protein>
    <submittedName>
        <fullName evidence="6">LysR family transcriptional regulator</fullName>
    </submittedName>
</protein>
<dbReference type="InterPro" id="IPR000847">
    <property type="entry name" value="LysR_HTH_N"/>
</dbReference>
<sequence>MIDLRKMEQFVAVAEERHFHRAAHRLGMSQPPLTVAIKRLEEDLGVGLIERGGNRILGLTAAGHAFLREARETLRQAHYAIRMAQETAAGLTGLVRLGYVGSALYGRLPDTVRAFRQARPDVRLELREATTATQIVGLLNGTLDAAIIIPPLTDAEGIELHGFDHDRLCMALPIDHPLSRQDRLTLADLADEAFILWPMIEGRGFHLQVIRLCADAGFAPRIMQEAHGMHAVLSLVAVGAGVSIVPESMADFRPDRITYRAIAAPEAAFELSLAVREPTPATRAFVMIATEPPASTTLADFLVSGQICSDRSAGMADPVAWRSGQ</sequence>
<dbReference type="PANTHER" id="PTHR30346">
    <property type="entry name" value="TRANSCRIPTIONAL DUAL REGULATOR HCAR-RELATED"/>
    <property type="match status" value="1"/>
</dbReference>
<evidence type="ECO:0000256" key="1">
    <source>
        <dbReference type="ARBA" id="ARBA00009437"/>
    </source>
</evidence>
<gene>
    <name evidence="6" type="ORF">D2V17_08265</name>
</gene>
<evidence type="ECO:0000259" key="5">
    <source>
        <dbReference type="PROSITE" id="PS50931"/>
    </source>
</evidence>
<evidence type="ECO:0000256" key="2">
    <source>
        <dbReference type="ARBA" id="ARBA00023015"/>
    </source>
</evidence>
<proteinExistence type="inferred from homology"/>
<dbReference type="GO" id="GO:0003700">
    <property type="term" value="F:DNA-binding transcription factor activity"/>
    <property type="evidence" value="ECO:0007669"/>
    <property type="project" value="InterPro"/>
</dbReference>
<keyword evidence="3" id="KW-0238">DNA-binding</keyword>
<dbReference type="InterPro" id="IPR036390">
    <property type="entry name" value="WH_DNA-bd_sf"/>
</dbReference>
<name>A0A3A1P8K4_9SPHN</name>
<dbReference type="PANTHER" id="PTHR30346:SF28">
    <property type="entry name" value="HTH-TYPE TRANSCRIPTIONAL REGULATOR CYNR"/>
    <property type="match status" value="1"/>
</dbReference>
<dbReference type="Proteomes" id="UP000265366">
    <property type="component" value="Unassembled WGS sequence"/>
</dbReference>
<dbReference type="InterPro" id="IPR005119">
    <property type="entry name" value="LysR_subst-bd"/>
</dbReference>
<dbReference type="GO" id="GO:0003677">
    <property type="term" value="F:DNA binding"/>
    <property type="evidence" value="ECO:0007669"/>
    <property type="project" value="UniProtKB-KW"/>
</dbReference>
<dbReference type="FunFam" id="1.10.10.10:FF:000001">
    <property type="entry name" value="LysR family transcriptional regulator"/>
    <property type="match status" value="1"/>
</dbReference>
<dbReference type="RefSeq" id="WP_119592594.1">
    <property type="nucleotide sequence ID" value="NZ_QXFM01000073.1"/>
</dbReference>
<comment type="caution">
    <text evidence="6">The sequence shown here is derived from an EMBL/GenBank/DDBJ whole genome shotgun (WGS) entry which is preliminary data.</text>
</comment>
<evidence type="ECO:0000313" key="6">
    <source>
        <dbReference type="EMBL" id="RIV88169.1"/>
    </source>
</evidence>
<comment type="similarity">
    <text evidence="1">Belongs to the LysR transcriptional regulatory family.</text>
</comment>
<accession>A0A3A1P8K4</accession>
<feature type="domain" description="HTH lysR-type" evidence="5">
    <location>
        <begin position="2"/>
        <end position="59"/>
    </location>
</feature>
<keyword evidence="4" id="KW-0804">Transcription</keyword>